<reference evidence="3" key="1">
    <citation type="journal article" date="2019" name="Int. J. Syst. Evol. Microbiol.">
        <title>The Global Catalogue of Microorganisms (GCM) 10K type strain sequencing project: providing services to taxonomists for standard genome sequencing and annotation.</title>
        <authorList>
            <consortium name="The Broad Institute Genomics Platform"/>
            <consortium name="The Broad Institute Genome Sequencing Center for Infectious Disease"/>
            <person name="Wu L."/>
            <person name="Ma J."/>
        </authorList>
    </citation>
    <scope>NUCLEOTIDE SEQUENCE [LARGE SCALE GENOMIC DNA]</scope>
    <source>
        <strain evidence="3">JCM 17190</strain>
    </source>
</reference>
<name>A0ABP7JYL2_9RHOB</name>
<sequence>MSDTDSTLNERRRMIYVQQRIAIVQDELTALRAEREELKTKLSAQKES</sequence>
<dbReference type="EMBL" id="BAABDF010000003">
    <property type="protein sequence ID" value="GAA3859360.1"/>
    <property type="molecule type" value="Genomic_DNA"/>
</dbReference>
<evidence type="ECO:0008006" key="4">
    <source>
        <dbReference type="Google" id="ProtNLM"/>
    </source>
</evidence>
<evidence type="ECO:0000256" key="1">
    <source>
        <dbReference type="SAM" id="Coils"/>
    </source>
</evidence>
<feature type="coiled-coil region" evidence="1">
    <location>
        <begin position="21"/>
        <end position="48"/>
    </location>
</feature>
<proteinExistence type="predicted"/>
<comment type="caution">
    <text evidence="2">The sequence shown here is derived from an EMBL/GenBank/DDBJ whole genome shotgun (WGS) entry which is preliminary data.</text>
</comment>
<keyword evidence="3" id="KW-1185">Reference proteome</keyword>
<evidence type="ECO:0000313" key="3">
    <source>
        <dbReference type="Proteomes" id="UP001399917"/>
    </source>
</evidence>
<keyword evidence="1" id="KW-0175">Coiled coil</keyword>
<dbReference type="Proteomes" id="UP001399917">
    <property type="component" value="Unassembled WGS sequence"/>
</dbReference>
<evidence type="ECO:0000313" key="2">
    <source>
        <dbReference type="EMBL" id="GAA3859360.1"/>
    </source>
</evidence>
<accession>A0ABP7JYL2</accession>
<gene>
    <name evidence="2" type="ORF">GCM10022404_07710</name>
</gene>
<dbReference type="RefSeq" id="WP_344843703.1">
    <property type="nucleotide sequence ID" value="NZ_BAABDF010000003.1"/>
</dbReference>
<protein>
    <recommendedName>
        <fullName evidence="4">Transposase</fullName>
    </recommendedName>
</protein>
<organism evidence="2 3">
    <name type="scientific">Celeribacter arenosi</name>
    <dbReference type="NCBI Taxonomy" id="792649"/>
    <lineage>
        <taxon>Bacteria</taxon>
        <taxon>Pseudomonadati</taxon>
        <taxon>Pseudomonadota</taxon>
        <taxon>Alphaproteobacteria</taxon>
        <taxon>Rhodobacterales</taxon>
        <taxon>Roseobacteraceae</taxon>
        <taxon>Celeribacter</taxon>
    </lineage>
</organism>